<evidence type="ECO:0000259" key="1">
    <source>
        <dbReference type="PROSITE" id="PS50234"/>
    </source>
</evidence>
<evidence type="ECO:0000313" key="3">
    <source>
        <dbReference type="Proteomes" id="UP000320585"/>
    </source>
</evidence>
<sequence>MDKNLTELVFILDRSGSMGGLESDTIGGFNSLLEKQKKVEGKCNLTTVLFDHDYELLHDRINIQAVSPLTEKDYHVRGSTALLDAVGRTISKIEHVQETTAEEYRAGKVMFVIITDGMENASREYTTKKVKSMIEAEKEKGWEFVFLGANMDAVETAAQYGIDADNTADYLADREGTRLNYTAMSDAVAQFRTCGCAPKESLKRIREDAARRGGKKRRAKK</sequence>
<feature type="domain" description="VWFA" evidence="1">
    <location>
        <begin position="7"/>
        <end position="188"/>
    </location>
</feature>
<dbReference type="InterPro" id="IPR002035">
    <property type="entry name" value="VWF_A"/>
</dbReference>
<dbReference type="InterPro" id="IPR036465">
    <property type="entry name" value="vWFA_dom_sf"/>
</dbReference>
<reference evidence="3" key="1">
    <citation type="submission" date="2019-05" db="EMBL/GenBank/DDBJ databases">
        <title>Complete genome sequencing of Dialister sp. strain 5BBH33.</title>
        <authorList>
            <person name="Sakamoto M."/>
            <person name="Murakami T."/>
            <person name="Mori H."/>
        </authorList>
    </citation>
    <scope>NUCLEOTIDE SEQUENCE [LARGE SCALE GENOMIC DNA]</scope>
    <source>
        <strain evidence="3">5BBH33</strain>
    </source>
</reference>
<dbReference type="EMBL" id="AP019697">
    <property type="protein sequence ID" value="BBK25607.1"/>
    <property type="molecule type" value="Genomic_DNA"/>
</dbReference>
<gene>
    <name evidence="2" type="ORF">Dia5BBH33_15420</name>
</gene>
<accession>A0A8D4UVC1</accession>
<dbReference type="AlphaFoldDB" id="A0A8D4UVC1"/>
<organism evidence="2 3">
    <name type="scientific">Dialister hominis</name>
    <dbReference type="NCBI Taxonomy" id="2582419"/>
    <lineage>
        <taxon>Bacteria</taxon>
        <taxon>Bacillati</taxon>
        <taxon>Bacillota</taxon>
        <taxon>Negativicutes</taxon>
        <taxon>Veillonellales</taxon>
        <taxon>Veillonellaceae</taxon>
        <taxon>Dialister</taxon>
    </lineage>
</organism>
<dbReference type="Gene3D" id="3.40.50.410">
    <property type="entry name" value="von Willebrand factor, type A domain"/>
    <property type="match status" value="1"/>
</dbReference>
<evidence type="ECO:0000313" key="2">
    <source>
        <dbReference type="EMBL" id="BBK25607.1"/>
    </source>
</evidence>
<dbReference type="PROSITE" id="PS50234">
    <property type="entry name" value="VWFA"/>
    <property type="match status" value="1"/>
</dbReference>
<keyword evidence="3" id="KW-1185">Reference proteome</keyword>
<dbReference type="OrthoDB" id="9790144at2"/>
<name>A0A8D4UVC1_9FIRM</name>
<dbReference type="SUPFAM" id="SSF53300">
    <property type="entry name" value="vWA-like"/>
    <property type="match status" value="1"/>
</dbReference>
<proteinExistence type="predicted"/>
<dbReference type="KEGG" id="dho:Dia5BBH33_15420"/>
<dbReference type="RefSeq" id="WP_143332687.1">
    <property type="nucleotide sequence ID" value="NZ_AP019697.1"/>
</dbReference>
<dbReference type="Proteomes" id="UP000320585">
    <property type="component" value="Chromosome"/>
</dbReference>
<protein>
    <recommendedName>
        <fullName evidence="1">VWFA domain-containing protein</fullName>
    </recommendedName>
</protein>
<dbReference type="GeneID" id="92716764"/>